<dbReference type="Pfam" id="PF20168">
    <property type="entry name" value="PDS5"/>
    <property type="match status" value="1"/>
</dbReference>
<proteinExistence type="predicted"/>
<name>A0A2U1KY47_ARTAN</name>
<dbReference type="Proteomes" id="UP000245207">
    <property type="component" value="Unassembled WGS sequence"/>
</dbReference>
<dbReference type="OrthoDB" id="200660at2759"/>
<dbReference type="PANTHER" id="PTHR35358">
    <property type="entry name" value="OS06G0711100 PROTEIN"/>
    <property type="match status" value="1"/>
</dbReference>
<sequence length="448" mass="50076">MAARLSTSSVKQLADEAMDAGKKLLQMPSSTAETINILAQVEQILYRVQQSPSRSTAKALDPIVEALIAEELLNHPDIDVNISVACCICDVLTITTPYNHGQMKIASSVCSQLGEKVLKNCAARLSKPHLFDTSLRKCQHSQSEKKHEKVKLASDPPVPSKSVEEWNGKRKRNKKQSLGSCHSQSEKKHEKIKLSSFDPPMPSESVKEVNGKRKRNTEQTESVEHGENLVGKRIKVWWPADKKYYEGVVESYDSSKKRHKLEAEAISVASPETGMTCVQGYKAKNINAPILESIFKKHGDIAANCAFISSPARESVLEVVCEVVRKIRTNDETTIISAMEELQSQVSAAEAIKVNVSWLQAHLEDIHKRAEAKKKCSLLMKMTANTSLVTIAAKMDLKERRSELETAQERFEKAERCVEVLKLVKKKLNDSFLESKTEKDSWVEQPIL</sequence>
<feature type="compositionally biased region" description="Basic and acidic residues" evidence="1">
    <location>
        <begin position="205"/>
        <end position="224"/>
    </location>
</feature>
<feature type="compositionally biased region" description="Basic and acidic residues" evidence="1">
    <location>
        <begin position="142"/>
        <end position="152"/>
    </location>
</feature>
<comment type="caution">
    <text evidence="2">The sequence shown here is derived from an EMBL/GenBank/DDBJ whole genome shotgun (WGS) entry which is preliminary data.</text>
</comment>
<feature type="compositionally biased region" description="Basic and acidic residues" evidence="1">
    <location>
        <begin position="184"/>
        <end position="193"/>
    </location>
</feature>
<dbReference type="Gene3D" id="2.30.30.140">
    <property type="match status" value="1"/>
</dbReference>
<dbReference type="EMBL" id="PKPP01012917">
    <property type="protein sequence ID" value="PWA41678.1"/>
    <property type="molecule type" value="Genomic_DNA"/>
</dbReference>
<evidence type="ECO:0000313" key="3">
    <source>
        <dbReference type="Proteomes" id="UP000245207"/>
    </source>
</evidence>
<dbReference type="AlphaFoldDB" id="A0A2U1KY47"/>
<keyword evidence="3" id="KW-1185">Reference proteome</keyword>
<dbReference type="CDD" id="cd20404">
    <property type="entry name" value="Tudor_Agenet_AtEML-like"/>
    <property type="match status" value="1"/>
</dbReference>
<gene>
    <name evidence="2" type="ORF">CTI12_AA551880</name>
</gene>
<feature type="region of interest" description="Disordered" evidence="1">
    <location>
        <begin position="141"/>
        <end position="224"/>
    </location>
</feature>
<evidence type="ECO:0000313" key="2">
    <source>
        <dbReference type="EMBL" id="PWA41678.1"/>
    </source>
</evidence>
<evidence type="ECO:0000256" key="1">
    <source>
        <dbReference type="SAM" id="MobiDB-lite"/>
    </source>
</evidence>
<reference evidence="2 3" key="1">
    <citation type="journal article" date="2018" name="Mol. Plant">
        <title>The genome of Artemisia annua provides insight into the evolution of Asteraceae family and artemisinin biosynthesis.</title>
        <authorList>
            <person name="Shen Q."/>
            <person name="Zhang L."/>
            <person name="Liao Z."/>
            <person name="Wang S."/>
            <person name="Yan T."/>
            <person name="Shi P."/>
            <person name="Liu M."/>
            <person name="Fu X."/>
            <person name="Pan Q."/>
            <person name="Wang Y."/>
            <person name="Lv Z."/>
            <person name="Lu X."/>
            <person name="Zhang F."/>
            <person name="Jiang W."/>
            <person name="Ma Y."/>
            <person name="Chen M."/>
            <person name="Hao X."/>
            <person name="Li L."/>
            <person name="Tang Y."/>
            <person name="Lv G."/>
            <person name="Zhou Y."/>
            <person name="Sun X."/>
            <person name="Brodelius P.E."/>
            <person name="Rose J.K.C."/>
            <person name="Tang K."/>
        </authorList>
    </citation>
    <scope>NUCLEOTIDE SEQUENCE [LARGE SCALE GENOMIC DNA]</scope>
    <source>
        <strain evidence="3">cv. Huhao1</strain>
        <tissue evidence="2">Leaf</tissue>
    </source>
</reference>
<protein>
    <submittedName>
        <fullName evidence="2">Phospholipase-like protein</fullName>
    </submittedName>
</protein>
<accession>A0A2U1KY47</accession>
<dbReference type="PANTHER" id="PTHR35358:SF18">
    <property type="entry name" value="PHOSPHOLIPASE-LIKE PROTEIN-RELATED"/>
    <property type="match status" value="1"/>
</dbReference>
<dbReference type="STRING" id="35608.A0A2U1KY47"/>
<dbReference type="InterPro" id="IPR007942">
    <property type="entry name" value="PLipase-like"/>
</dbReference>
<organism evidence="2 3">
    <name type="scientific">Artemisia annua</name>
    <name type="common">Sweet wormwood</name>
    <dbReference type="NCBI Taxonomy" id="35608"/>
    <lineage>
        <taxon>Eukaryota</taxon>
        <taxon>Viridiplantae</taxon>
        <taxon>Streptophyta</taxon>
        <taxon>Embryophyta</taxon>
        <taxon>Tracheophyta</taxon>
        <taxon>Spermatophyta</taxon>
        <taxon>Magnoliopsida</taxon>
        <taxon>eudicotyledons</taxon>
        <taxon>Gunneridae</taxon>
        <taxon>Pentapetalae</taxon>
        <taxon>asterids</taxon>
        <taxon>campanulids</taxon>
        <taxon>Asterales</taxon>
        <taxon>Asteraceae</taxon>
        <taxon>Asteroideae</taxon>
        <taxon>Anthemideae</taxon>
        <taxon>Artemisiinae</taxon>
        <taxon>Artemisia</taxon>
    </lineage>
</organism>
<dbReference type="Pfam" id="PF05278">
    <property type="entry name" value="PEARLI-4"/>
    <property type="match status" value="1"/>
</dbReference>